<dbReference type="KEGG" id="palw:PSAL_037390"/>
<dbReference type="Pfam" id="PF00440">
    <property type="entry name" value="TetR_N"/>
    <property type="match status" value="1"/>
</dbReference>
<evidence type="ECO:0000256" key="3">
    <source>
        <dbReference type="ARBA" id="ARBA00023163"/>
    </source>
</evidence>
<geneLocation type="plasmid" evidence="4 5">
    <name>p111</name>
</geneLocation>
<protein>
    <submittedName>
        <fullName evidence="4">HTH-type transcriptional repressor ComR</fullName>
    </submittedName>
</protein>
<dbReference type="AlphaFoldDB" id="A0A418SBS6"/>
<keyword evidence="4" id="KW-0614">Plasmid</keyword>
<evidence type="ECO:0000256" key="2">
    <source>
        <dbReference type="ARBA" id="ARBA00023125"/>
    </source>
</evidence>
<dbReference type="Gene3D" id="1.10.10.60">
    <property type="entry name" value="Homeodomain-like"/>
    <property type="match status" value="1"/>
</dbReference>
<dbReference type="PROSITE" id="PS50977">
    <property type="entry name" value="HTH_TETR_2"/>
    <property type="match status" value="1"/>
</dbReference>
<evidence type="ECO:0000256" key="1">
    <source>
        <dbReference type="ARBA" id="ARBA00023015"/>
    </source>
</evidence>
<dbReference type="SUPFAM" id="SSF46689">
    <property type="entry name" value="Homeodomain-like"/>
    <property type="match status" value="1"/>
</dbReference>
<dbReference type="SUPFAM" id="SSF48498">
    <property type="entry name" value="Tetracyclin repressor-like, C-terminal domain"/>
    <property type="match status" value="1"/>
</dbReference>
<name>A0A418SBS6_9RHOB</name>
<evidence type="ECO:0000313" key="5">
    <source>
        <dbReference type="Proteomes" id="UP000283786"/>
    </source>
</evidence>
<keyword evidence="2" id="KW-0238">DNA-binding</keyword>
<keyword evidence="1" id="KW-0805">Transcription regulation</keyword>
<proteinExistence type="predicted"/>
<keyword evidence="3" id="KW-0804">Transcription</keyword>
<dbReference type="InterPro" id="IPR009057">
    <property type="entry name" value="Homeodomain-like_sf"/>
</dbReference>
<gene>
    <name evidence="4" type="primary">comR_2</name>
    <name evidence="4" type="ORF">PSAL_037390</name>
</gene>
<keyword evidence="5" id="KW-1185">Reference proteome</keyword>
<dbReference type="PANTHER" id="PTHR47506">
    <property type="entry name" value="TRANSCRIPTIONAL REGULATORY PROTEIN"/>
    <property type="match status" value="1"/>
</dbReference>
<dbReference type="Gene3D" id="1.10.357.10">
    <property type="entry name" value="Tetracycline Repressor, domain 2"/>
    <property type="match status" value="1"/>
</dbReference>
<dbReference type="InterPro" id="IPR036271">
    <property type="entry name" value="Tet_transcr_reg_TetR-rel_C_sf"/>
</dbReference>
<reference evidence="4 5" key="1">
    <citation type="submission" date="2020-08" db="EMBL/GenBank/DDBJ databases">
        <title>Genome sequence of Rhodobacteraceae bacterium Lw-13e.</title>
        <authorList>
            <person name="Poehlein A."/>
            <person name="Wolter L."/>
            <person name="Daniel R."/>
            <person name="Brinkhoff T."/>
        </authorList>
    </citation>
    <scope>NUCLEOTIDE SEQUENCE [LARGE SCALE GENOMIC DNA]</scope>
    <source>
        <strain evidence="4 5">Lw-13e</strain>
        <plasmid evidence="4 5">p111</plasmid>
    </source>
</reference>
<dbReference type="Proteomes" id="UP000283786">
    <property type="component" value="Plasmid p111"/>
</dbReference>
<evidence type="ECO:0000313" key="4">
    <source>
        <dbReference type="EMBL" id="QPM92475.1"/>
    </source>
</evidence>
<sequence length="210" mass="22421">MKECQMEQRCAAPRPKGRPCGFSESSALEGAMRAFWASGYDGVSIDTLCRASQMSRASLYNRFGGKDALFLAAIAYYTETRLRVVVDALGPQGTLKEDLTAFFAQVVQLGTSDPQTPGCLISCVLSEAAGSNQTYHDELERRYIALERRIAVRLKADDCAARGAVPLADAAALTAAMARGIILRARSGQSHAQLAPVGDAAAEAIVRLSC</sequence>
<accession>A0A418SBS6</accession>
<dbReference type="PANTHER" id="PTHR47506:SF1">
    <property type="entry name" value="HTH-TYPE TRANSCRIPTIONAL REGULATOR YJDC"/>
    <property type="match status" value="1"/>
</dbReference>
<organism evidence="4 5">
    <name type="scientific">Pseudooceanicola algae</name>
    <dbReference type="NCBI Taxonomy" id="1537215"/>
    <lineage>
        <taxon>Bacteria</taxon>
        <taxon>Pseudomonadati</taxon>
        <taxon>Pseudomonadota</taxon>
        <taxon>Alphaproteobacteria</taxon>
        <taxon>Rhodobacterales</taxon>
        <taxon>Paracoccaceae</taxon>
        <taxon>Pseudooceanicola</taxon>
    </lineage>
</organism>
<dbReference type="GO" id="GO:0003677">
    <property type="term" value="F:DNA binding"/>
    <property type="evidence" value="ECO:0007669"/>
    <property type="project" value="UniProtKB-UniRule"/>
</dbReference>
<dbReference type="InterPro" id="IPR001647">
    <property type="entry name" value="HTH_TetR"/>
</dbReference>
<dbReference type="EMBL" id="CP060438">
    <property type="protein sequence ID" value="QPM92475.1"/>
    <property type="molecule type" value="Genomic_DNA"/>
</dbReference>